<accession>X1GCV6</accession>
<protein>
    <recommendedName>
        <fullName evidence="2">Capsule synthesis protein CapA domain-containing protein</fullName>
    </recommendedName>
</protein>
<evidence type="ECO:0000256" key="1">
    <source>
        <dbReference type="ARBA" id="ARBA00005662"/>
    </source>
</evidence>
<name>X1GCV6_9ZZZZ</name>
<dbReference type="Pfam" id="PF09587">
    <property type="entry name" value="PGA_cap"/>
    <property type="match status" value="1"/>
</dbReference>
<evidence type="ECO:0000259" key="2">
    <source>
        <dbReference type="SMART" id="SM00854"/>
    </source>
</evidence>
<reference evidence="3" key="1">
    <citation type="journal article" date="2014" name="Front. Microbiol.">
        <title>High frequency of phylogenetically diverse reductive dehalogenase-homologous genes in deep subseafloor sedimentary metagenomes.</title>
        <authorList>
            <person name="Kawai M."/>
            <person name="Futagami T."/>
            <person name="Toyoda A."/>
            <person name="Takaki Y."/>
            <person name="Nishi S."/>
            <person name="Hori S."/>
            <person name="Arai W."/>
            <person name="Tsubouchi T."/>
            <person name="Morono Y."/>
            <person name="Uchiyama I."/>
            <person name="Ito T."/>
            <person name="Fujiyama A."/>
            <person name="Inagaki F."/>
            <person name="Takami H."/>
        </authorList>
    </citation>
    <scope>NUCLEOTIDE SEQUENCE</scope>
    <source>
        <strain evidence="3">Expedition CK06-06</strain>
    </source>
</reference>
<dbReference type="PANTHER" id="PTHR33393:SF13">
    <property type="entry name" value="PGA BIOSYNTHESIS PROTEIN CAPA"/>
    <property type="match status" value="1"/>
</dbReference>
<dbReference type="CDD" id="cd07381">
    <property type="entry name" value="MPP_CapA"/>
    <property type="match status" value="1"/>
</dbReference>
<proteinExistence type="inferred from homology"/>
<evidence type="ECO:0000313" key="3">
    <source>
        <dbReference type="EMBL" id="GAH39429.1"/>
    </source>
</evidence>
<organism evidence="3">
    <name type="scientific">marine sediment metagenome</name>
    <dbReference type="NCBI Taxonomy" id="412755"/>
    <lineage>
        <taxon>unclassified sequences</taxon>
        <taxon>metagenomes</taxon>
        <taxon>ecological metagenomes</taxon>
    </lineage>
</organism>
<sequence length="345" mass="39205">DKLLSLLYSADYRIFNLEVPLTDTEKPIRKDGPNLIAPILTINGIKLLNPTILGLANNHILDQDEQGLCQTMEQLSKHKINYVGAGKDLINAAKPIIIEKDSLKIGIYACAENEFSIAEENRAGANPFDPLESLDHIINLKSICDFVIVLYHGGKEHYRYPSPNLQKVCRKIVEKGVDLVICQHSHCIGSFEKYFDSVIVYGQGNFLFDRRDNEFWNTSLIVKATFGVKMSVDFVPICKSGNGVALPESNISDTLLEAFYERSKQLSFPGFIETEYEKFCTDNGLYYLSTFAGFGRILRKIDGLLNGTITRQIYSLNKLNILQNHVECEAHRELFLRYLRVRRKK</sequence>
<comment type="caution">
    <text evidence="3">The sequence shown here is derived from an EMBL/GenBank/DDBJ whole genome shotgun (WGS) entry which is preliminary data.</text>
</comment>
<dbReference type="PANTHER" id="PTHR33393">
    <property type="entry name" value="POLYGLUTAMINE SYNTHESIS ACCESSORY PROTEIN RV0574C-RELATED"/>
    <property type="match status" value="1"/>
</dbReference>
<dbReference type="SUPFAM" id="SSF56300">
    <property type="entry name" value="Metallo-dependent phosphatases"/>
    <property type="match status" value="1"/>
</dbReference>
<dbReference type="SMART" id="SM00854">
    <property type="entry name" value="PGA_cap"/>
    <property type="match status" value="1"/>
</dbReference>
<gene>
    <name evidence="3" type="ORF">S03H2_13734</name>
</gene>
<dbReference type="EMBL" id="BARU01006967">
    <property type="protein sequence ID" value="GAH39429.1"/>
    <property type="molecule type" value="Genomic_DNA"/>
</dbReference>
<comment type="similarity">
    <text evidence="1">Belongs to the CapA family.</text>
</comment>
<feature type="domain" description="Capsule synthesis protein CapA" evidence="2">
    <location>
        <begin position="1"/>
        <end position="210"/>
    </location>
</feature>
<dbReference type="Gene3D" id="3.60.21.10">
    <property type="match status" value="1"/>
</dbReference>
<dbReference type="InterPro" id="IPR019079">
    <property type="entry name" value="Capsule_synth_CapA"/>
</dbReference>
<feature type="non-terminal residue" evidence="3">
    <location>
        <position position="1"/>
    </location>
</feature>
<dbReference type="InterPro" id="IPR029052">
    <property type="entry name" value="Metallo-depent_PP-like"/>
</dbReference>
<dbReference type="InterPro" id="IPR052169">
    <property type="entry name" value="CW_Biosynth-Accessory"/>
</dbReference>
<dbReference type="AlphaFoldDB" id="X1GCV6"/>